<organism evidence="1 2">
    <name type="scientific">Massilia orientalis</name>
    <dbReference type="NCBI Taxonomy" id="3050128"/>
    <lineage>
        <taxon>Bacteria</taxon>
        <taxon>Pseudomonadati</taxon>
        <taxon>Pseudomonadota</taxon>
        <taxon>Betaproteobacteria</taxon>
        <taxon>Burkholderiales</taxon>
        <taxon>Oxalobacteraceae</taxon>
        <taxon>Telluria group</taxon>
        <taxon>Massilia</taxon>
    </lineage>
</organism>
<protein>
    <submittedName>
        <fullName evidence="1">Uncharacterized protein</fullName>
    </submittedName>
</protein>
<gene>
    <name evidence="1" type="ORF">QPK29_020980</name>
</gene>
<evidence type="ECO:0000313" key="2">
    <source>
        <dbReference type="Proteomes" id="UP001168096"/>
    </source>
</evidence>
<reference evidence="1" key="1">
    <citation type="submission" date="2024-11" db="EMBL/GenBank/DDBJ databases">
        <title>Description of Massilia orientalis sp. nov., isolated from rhizosphere soil of Ageratina adenophora.</title>
        <authorList>
            <person name="Wang Y."/>
        </authorList>
    </citation>
    <scope>NUCLEOTIDE SEQUENCE</scope>
    <source>
        <strain evidence="1">YIM B02787</strain>
    </source>
</reference>
<name>A0ACC7ME56_9BURK</name>
<proteinExistence type="predicted"/>
<dbReference type="Proteomes" id="UP001168096">
    <property type="component" value="Unassembled WGS sequence"/>
</dbReference>
<sequence>MSILSPLSVPMQSPKKSSCVALSTLPFGVIRSARSNAVLMTALATVDAMASFDLLQEDWTLILAAHPEFADEVEMADPHVCGLRTLAEMISRAPTAVLRQVLREVYDCRQQMAPILGLEYPHTDELSECVIASARAEWAFILAAHATYSAWLSTIDRLTCSRDTLAEAMMLAPSATIRHTLRETFCFRQVAALITRHDFT</sequence>
<accession>A0ACC7ME56</accession>
<evidence type="ECO:0000313" key="1">
    <source>
        <dbReference type="EMBL" id="MFJ1470194.1"/>
    </source>
</evidence>
<comment type="caution">
    <text evidence="1">The sequence shown here is derived from an EMBL/GenBank/DDBJ whole genome shotgun (WGS) entry which is preliminary data.</text>
</comment>
<dbReference type="EMBL" id="JASNRB020000013">
    <property type="protein sequence ID" value="MFJ1470194.1"/>
    <property type="molecule type" value="Genomic_DNA"/>
</dbReference>
<keyword evidence="2" id="KW-1185">Reference proteome</keyword>